<evidence type="ECO:0000259" key="2">
    <source>
        <dbReference type="PROSITE" id="PS51485"/>
    </source>
</evidence>
<feature type="signal peptide" evidence="1">
    <location>
        <begin position="1"/>
        <end position="28"/>
    </location>
</feature>
<dbReference type="Pfam" id="PF02298">
    <property type="entry name" value="Cu_bind_like"/>
    <property type="match status" value="1"/>
</dbReference>
<dbReference type="GO" id="GO:0009055">
    <property type="term" value="F:electron transfer activity"/>
    <property type="evidence" value="ECO:0007669"/>
    <property type="project" value="InterPro"/>
</dbReference>
<keyword evidence="1" id="KW-0732">Signal</keyword>
<feature type="chain" id="PRO_5032581806" description="Phytocyanin domain-containing protein" evidence="1">
    <location>
        <begin position="29"/>
        <end position="122"/>
    </location>
</feature>
<keyword evidence="4" id="KW-1185">Reference proteome</keyword>
<evidence type="ECO:0000313" key="3">
    <source>
        <dbReference type="EMBL" id="KAF8393191.1"/>
    </source>
</evidence>
<reference evidence="3 4" key="1">
    <citation type="submission" date="2020-04" db="EMBL/GenBank/DDBJ databases">
        <title>Plant Genome Project.</title>
        <authorList>
            <person name="Zhang R.-G."/>
        </authorList>
    </citation>
    <scope>NUCLEOTIDE SEQUENCE [LARGE SCALE GENOMIC DNA]</scope>
    <source>
        <strain evidence="3">YNK0</strain>
        <tissue evidence="3">Leaf</tissue>
    </source>
</reference>
<dbReference type="PROSITE" id="PS51485">
    <property type="entry name" value="PHYTOCYANIN"/>
    <property type="match status" value="1"/>
</dbReference>
<dbReference type="OrthoDB" id="5421909at2759"/>
<proteinExistence type="predicted"/>
<protein>
    <recommendedName>
        <fullName evidence="2">Phytocyanin domain-containing protein</fullName>
    </recommendedName>
</protein>
<dbReference type="Proteomes" id="UP000655225">
    <property type="component" value="Unassembled WGS sequence"/>
</dbReference>
<dbReference type="AlphaFoldDB" id="A0A834YUA9"/>
<feature type="domain" description="Phytocyanin" evidence="2">
    <location>
        <begin position="28"/>
        <end position="122"/>
    </location>
</feature>
<sequence>MALRMGMVGYALLVVVGAAMLHCTVVQTTHVVGDSMGLVIPPVGVIAYTTWASNYKFMVGDTLVFNFTTGEHDVAHARVEQQRLKAHRHGDQQLTLDDEDSAAVEDGDELVGVAAIGRLLEL</sequence>
<accession>A0A834YUA9</accession>
<dbReference type="Gene3D" id="2.60.40.420">
    <property type="entry name" value="Cupredoxins - blue copper proteins"/>
    <property type="match status" value="1"/>
</dbReference>
<evidence type="ECO:0000313" key="4">
    <source>
        <dbReference type="Proteomes" id="UP000655225"/>
    </source>
</evidence>
<dbReference type="SUPFAM" id="SSF49503">
    <property type="entry name" value="Cupredoxins"/>
    <property type="match status" value="1"/>
</dbReference>
<dbReference type="EMBL" id="JABCRI010000015">
    <property type="protein sequence ID" value="KAF8393191.1"/>
    <property type="molecule type" value="Genomic_DNA"/>
</dbReference>
<comment type="caution">
    <text evidence="3">The sequence shown here is derived from an EMBL/GenBank/DDBJ whole genome shotgun (WGS) entry which is preliminary data.</text>
</comment>
<organism evidence="3 4">
    <name type="scientific">Tetracentron sinense</name>
    <name type="common">Spur-leaf</name>
    <dbReference type="NCBI Taxonomy" id="13715"/>
    <lineage>
        <taxon>Eukaryota</taxon>
        <taxon>Viridiplantae</taxon>
        <taxon>Streptophyta</taxon>
        <taxon>Embryophyta</taxon>
        <taxon>Tracheophyta</taxon>
        <taxon>Spermatophyta</taxon>
        <taxon>Magnoliopsida</taxon>
        <taxon>Trochodendrales</taxon>
        <taxon>Trochodendraceae</taxon>
        <taxon>Tetracentron</taxon>
    </lineage>
</organism>
<evidence type="ECO:0000256" key="1">
    <source>
        <dbReference type="SAM" id="SignalP"/>
    </source>
</evidence>
<dbReference type="InterPro" id="IPR008972">
    <property type="entry name" value="Cupredoxin"/>
</dbReference>
<dbReference type="InterPro" id="IPR003245">
    <property type="entry name" value="Phytocyanin_dom"/>
</dbReference>
<gene>
    <name evidence="3" type="ORF">HHK36_021432</name>
</gene>
<name>A0A834YUA9_TETSI</name>